<accession>A0A922I4Y2</accession>
<evidence type="ECO:0000256" key="1">
    <source>
        <dbReference type="SAM" id="MobiDB-lite"/>
    </source>
</evidence>
<gene>
    <name evidence="2" type="ORF">DERF_006156</name>
</gene>
<feature type="compositionally biased region" description="Polar residues" evidence="1">
    <location>
        <begin position="1"/>
        <end position="10"/>
    </location>
</feature>
<reference evidence="2" key="1">
    <citation type="submission" date="2013-05" db="EMBL/GenBank/DDBJ databases">
        <authorList>
            <person name="Yim A.K.Y."/>
            <person name="Chan T.F."/>
            <person name="Ji K.M."/>
            <person name="Liu X.Y."/>
            <person name="Zhou J.W."/>
            <person name="Li R.Q."/>
            <person name="Yang K.Y."/>
            <person name="Li J."/>
            <person name="Li M."/>
            <person name="Law P.T.W."/>
            <person name="Wu Y.L."/>
            <person name="Cai Z.L."/>
            <person name="Qin H."/>
            <person name="Bao Y."/>
            <person name="Leung R.K.K."/>
            <person name="Ng P.K.S."/>
            <person name="Zou J."/>
            <person name="Zhong X.J."/>
            <person name="Ran P.X."/>
            <person name="Zhong N.S."/>
            <person name="Liu Z.G."/>
            <person name="Tsui S.K.W."/>
        </authorList>
    </citation>
    <scope>NUCLEOTIDE SEQUENCE</scope>
    <source>
        <strain evidence="2">Derf</strain>
        <tissue evidence="2">Whole organism</tissue>
    </source>
</reference>
<proteinExistence type="predicted"/>
<evidence type="ECO:0000313" key="3">
    <source>
        <dbReference type="Proteomes" id="UP000790347"/>
    </source>
</evidence>
<keyword evidence="3" id="KW-1185">Reference proteome</keyword>
<dbReference type="AlphaFoldDB" id="A0A922I4Y2"/>
<protein>
    <submittedName>
        <fullName evidence="2">Uncharacterized protein</fullName>
    </submittedName>
</protein>
<dbReference type="Proteomes" id="UP000790347">
    <property type="component" value="Unassembled WGS sequence"/>
</dbReference>
<dbReference type="EMBL" id="ASGP02000002">
    <property type="protein sequence ID" value="KAH9522592.1"/>
    <property type="molecule type" value="Genomic_DNA"/>
</dbReference>
<comment type="caution">
    <text evidence="2">The sequence shown here is derived from an EMBL/GenBank/DDBJ whole genome shotgun (WGS) entry which is preliminary data.</text>
</comment>
<name>A0A922I4Y2_DERFA</name>
<reference evidence="2" key="2">
    <citation type="journal article" date="2022" name="Res Sq">
        <title>Comparative Genomics Reveals Insights into the Divergent Evolution of Astigmatic Mites and Household Pest Adaptations.</title>
        <authorList>
            <person name="Xiong Q."/>
            <person name="Wan A.T.-Y."/>
            <person name="Liu X.-Y."/>
            <person name="Fung C.S.-H."/>
            <person name="Xiao X."/>
            <person name="Malainual N."/>
            <person name="Hou J."/>
            <person name="Wang L."/>
            <person name="Wang M."/>
            <person name="Yang K."/>
            <person name="Cui Y."/>
            <person name="Leung E."/>
            <person name="Nong W."/>
            <person name="Shin S.-K."/>
            <person name="Au S."/>
            <person name="Jeong K.Y."/>
            <person name="Chew F.T."/>
            <person name="Hui J."/>
            <person name="Leung T.F."/>
            <person name="Tungtrongchitr A."/>
            <person name="Zhong N."/>
            <person name="Liu Z."/>
            <person name="Tsui S."/>
        </authorList>
    </citation>
    <scope>NUCLEOTIDE SEQUENCE</scope>
    <source>
        <strain evidence="2">Derf</strain>
        <tissue evidence="2">Whole organism</tissue>
    </source>
</reference>
<evidence type="ECO:0000313" key="2">
    <source>
        <dbReference type="EMBL" id="KAH9522592.1"/>
    </source>
</evidence>
<sequence>MNEFKTSFHNADQGDDTNNDWSDPFLGSNRIRQMITIKFVKIFISRIKSKKKTYTNYMMMVIIIKTWNLISQKEKKDGNKI</sequence>
<feature type="region of interest" description="Disordered" evidence="1">
    <location>
        <begin position="1"/>
        <end position="21"/>
    </location>
</feature>
<organism evidence="2 3">
    <name type="scientific">Dermatophagoides farinae</name>
    <name type="common">American house dust mite</name>
    <dbReference type="NCBI Taxonomy" id="6954"/>
    <lineage>
        <taxon>Eukaryota</taxon>
        <taxon>Metazoa</taxon>
        <taxon>Ecdysozoa</taxon>
        <taxon>Arthropoda</taxon>
        <taxon>Chelicerata</taxon>
        <taxon>Arachnida</taxon>
        <taxon>Acari</taxon>
        <taxon>Acariformes</taxon>
        <taxon>Sarcoptiformes</taxon>
        <taxon>Astigmata</taxon>
        <taxon>Psoroptidia</taxon>
        <taxon>Analgoidea</taxon>
        <taxon>Pyroglyphidae</taxon>
        <taxon>Dermatophagoidinae</taxon>
        <taxon>Dermatophagoides</taxon>
    </lineage>
</organism>